<proteinExistence type="predicted"/>
<reference evidence="1" key="1">
    <citation type="submission" date="2023-07" db="EMBL/GenBank/DDBJ databases">
        <authorList>
            <person name="Peeters C."/>
        </authorList>
    </citation>
    <scope>NUCLEOTIDE SEQUENCE</scope>
    <source>
        <strain evidence="1">R-77591</strain>
    </source>
</reference>
<sequence length="176" mass="19441">MALPTQTAPRQYAVAIRDTELYLALRITRSASGVYVIFPRPQNPIGGTKRNPHASYHRDGRRHQKSWGMPWFKAQRQPLDKHFRGSETVVATALQPSRPQDPHCDPKDFSAVLEIPLTDIRPDGSTSVSVDLAEPGVSPTSLLPGAVIVRQQAYADGWFPCLVVTIYDSPTSPRGV</sequence>
<protein>
    <submittedName>
        <fullName evidence="1">Uncharacterized protein</fullName>
    </submittedName>
</protein>
<dbReference type="AlphaFoldDB" id="A0AAD2ERM9"/>
<organism evidence="1 2">
    <name type="scientific">Ralstonia mannitolilytica</name>
    <dbReference type="NCBI Taxonomy" id="105219"/>
    <lineage>
        <taxon>Bacteria</taxon>
        <taxon>Pseudomonadati</taxon>
        <taxon>Pseudomonadota</taxon>
        <taxon>Betaproteobacteria</taxon>
        <taxon>Burkholderiales</taxon>
        <taxon>Burkholderiaceae</taxon>
        <taxon>Ralstonia</taxon>
    </lineage>
</organism>
<dbReference type="Proteomes" id="UP001190002">
    <property type="component" value="Unassembled WGS sequence"/>
</dbReference>
<dbReference type="EMBL" id="CATVXE010000031">
    <property type="protein sequence ID" value="CAJ0697028.1"/>
    <property type="molecule type" value="Genomic_DNA"/>
</dbReference>
<name>A0AAD2ERM9_9RALS</name>
<evidence type="ECO:0000313" key="1">
    <source>
        <dbReference type="EMBL" id="CAJ0697028.1"/>
    </source>
</evidence>
<gene>
    <name evidence="1" type="ORF">R77591_04710</name>
</gene>
<accession>A0AAD2ERM9</accession>
<comment type="caution">
    <text evidence="1">The sequence shown here is derived from an EMBL/GenBank/DDBJ whole genome shotgun (WGS) entry which is preliminary data.</text>
</comment>
<evidence type="ECO:0000313" key="2">
    <source>
        <dbReference type="Proteomes" id="UP001190002"/>
    </source>
</evidence>